<protein>
    <submittedName>
        <fullName evidence="1">Uncharacterized protein</fullName>
    </submittedName>
</protein>
<organism evidence="1 2">
    <name type="scientific">Odoribacter splanchnicus</name>
    <dbReference type="NCBI Taxonomy" id="28118"/>
    <lineage>
        <taxon>Bacteria</taxon>
        <taxon>Pseudomonadati</taxon>
        <taxon>Bacteroidota</taxon>
        <taxon>Bacteroidia</taxon>
        <taxon>Bacteroidales</taxon>
        <taxon>Odoribacteraceae</taxon>
        <taxon>Odoribacter</taxon>
    </lineage>
</organism>
<evidence type="ECO:0000313" key="2">
    <source>
        <dbReference type="Proteomes" id="UP001212263"/>
    </source>
</evidence>
<reference evidence="1" key="1">
    <citation type="submission" date="2023-01" db="EMBL/GenBank/DDBJ databases">
        <title>Human gut microbiome strain richness.</title>
        <authorList>
            <person name="Chen-Liaw A."/>
        </authorList>
    </citation>
    <scope>NUCLEOTIDE SEQUENCE</scope>
    <source>
        <strain evidence="1">RTP21484st1_B7_RTP21484_190118</strain>
    </source>
</reference>
<dbReference type="AlphaFoldDB" id="A0AAW6FNV2"/>
<evidence type="ECO:0000313" key="1">
    <source>
        <dbReference type="EMBL" id="MDB9224907.1"/>
    </source>
</evidence>
<dbReference type="EMBL" id="JAQMRD010000034">
    <property type="protein sequence ID" value="MDB9224907.1"/>
    <property type="molecule type" value="Genomic_DNA"/>
</dbReference>
<dbReference type="Proteomes" id="UP001212263">
    <property type="component" value="Unassembled WGS sequence"/>
</dbReference>
<accession>A0AAW6FNV2</accession>
<comment type="caution">
    <text evidence="1">The sequence shown here is derived from an EMBL/GenBank/DDBJ whole genome shotgun (WGS) entry which is preliminary data.</text>
</comment>
<dbReference type="RefSeq" id="WP_195203672.1">
    <property type="nucleotide sequence ID" value="NZ_JADMUD010000015.1"/>
</dbReference>
<proteinExistence type="predicted"/>
<gene>
    <name evidence="1" type="ORF">PN645_18185</name>
</gene>
<sequence length="176" mass="20514">MGQTGSNFTGSVTAWSEITMKVLLQRMDVLGFGAEAEHLRSSLQKGRLQVSDKGNDIYNLAMSFNLYGRFVDMGVGREFRRGNDGRHTESRRKPKEWLSRYWWAQFQRLKEIMKEKYATASAEVVMDELSQIMGGAKTMKGFMYAVRQSKRNTRNYARRRALPGRWTNNHKTWKPY</sequence>
<name>A0AAW6FNV2_9BACT</name>